<keyword evidence="4" id="KW-1003">Cell membrane</keyword>
<protein>
    <submittedName>
        <fullName evidence="10">Energy-coupling factor transporter ATPase</fullName>
    </submittedName>
</protein>
<evidence type="ECO:0000256" key="1">
    <source>
        <dbReference type="ARBA" id="ARBA00004202"/>
    </source>
</evidence>
<evidence type="ECO:0000256" key="8">
    <source>
        <dbReference type="ARBA" id="ARBA00023136"/>
    </source>
</evidence>
<dbReference type="CDD" id="cd03225">
    <property type="entry name" value="ABC_cobalt_CbiO_domain1"/>
    <property type="match status" value="1"/>
</dbReference>
<evidence type="ECO:0000256" key="5">
    <source>
        <dbReference type="ARBA" id="ARBA00022741"/>
    </source>
</evidence>
<keyword evidence="5" id="KW-0547">Nucleotide-binding</keyword>
<dbReference type="GO" id="GO:0016887">
    <property type="term" value="F:ATP hydrolysis activity"/>
    <property type="evidence" value="ECO:0007669"/>
    <property type="project" value="InterPro"/>
</dbReference>
<dbReference type="GO" id="GO:0042626">
    <property type="term" value="F:ATPase-coupled transmembrane transporter activity"/>
    <property type="evidence" value="ECO:0007669"/>
    <property type="project" value="TreeGrafter"/>
</dbReference>
<organism evidence="10 11">
    <name type="scientific">Alkalicoccus urumqiensis</name>
    <name type="common">Bacillus urumqiensis</name>
    <dbReference type="NCBI Taxonomy" id="1548213"/>
    <lineage>
        <taxon>Bacteria</taxon>
        <taxon>Bacillati</taxon>
        <taxon>Bacillota</taxon>
        <taxon>Bacilli</taxon>
        <taxon>Bacillales</taxon>
        <taxon>Bacillaceae</taxon>
        <taxon>Alkalicoccus</taxon>
    </lineage>
</organism>
<evidence type="ECO:0000259" key="9">
    <source>
        <dbReference type="PROSITE" id="PS50893"/>
    </source>
</evidence>
<dbReference type="AlphaFoldDB" id="A0A2P6ME68"/>
<proteinExistence type="inferred from homology"/>
<evidence type="ECO:0000256" key="2">
    <source>
        <dbReference type="ARBA" id="ARBA00005417"/>
    </source>
</evidence>
<comment type="subcellular location">
    <subcellularLocation>
        <location evidence="1">Cell membrane</location>
        <topology evidence="1">Peripheral membrane protein</topology>
    </subcellularLocation>
</comment>
<keyword evidence="8" id="KW-0472">Membrane</keyword>
<dbReference type="InterPro" id="IPR027417">
    <property type="entry name" value="P-loop_NTPase"/>
</dbReference>
<sequence>MAVIEAEGVTFSYNSGETPALHDITMSVEKGEWVAVTGHNGSGKSTLARLFNSLLVPQQGTIRTCGRNTADPAEQVRIRRRAGMVFQHPDNQIVAPTVADDVAFGLENAGVPAPEMKQRVEHAIGRLGLTGLEDQEPHRLSGGQKQRVALAGVLALRPEVILLDEATSMLDPSAREDVRRLMKTLCREEGIALVSVTHDMTEAAETDRMIVLDQGRITAEGSPRSLFQDPARLEEAGLRLPVPLQLSLALQARGIQVPEAVSEEELVNALCR</sequence>
<gene>
    <name evidence="10" type="ORF">C6I21_13870</name>
</gene>
<dbReference type="InterPro" id="IPR030947">
    <property type="entry name" value="EcfA_1"/>
</dbReference>
<comment type="similarity">
    <text evidence="2">Belongs to the ABC transporter superfamily.</text>
</comment>
<dbReference type="InterPro" id="IPR050095">
    <property type="entry name" value="ECF_ABC_transporter_ATP-bd"/>
</dbReference>
<dbReference type="PROSITE" id="PS50893">
    <property type="entry name" value="ABC_TRANSPORTER_2"/>
    <property type="match status" value="1"/>
</dbReference>
<evidence type="ECO:0000256" key="6">
    <source>
        <dbReference type="ARBA" id="ARBA00022840"/>
    </source>
</evidence>
<keyword evidence="7" id="KW-1278">Translocase</keyword>
<evidence type="ECO:0000313" key="11">
    <source>
        <dbReference type="Proteomes" id="UP000243650"/>
    </source>
</evidence>
<dbReference type="InterPro" id="IPR003439">
    <property type="entry name" value="ABC_transporter-like_ATP-bd"/>
</dbReference>
<dbReference type="InterPro" id="IPR003593">
    <property type="entry name" value="AAA+_ATPase"/>
</dbReference>
<keyword evidence="6" id="KW-0067">ATP-binding</keyword>
<dbReference type="NCBIfam" id="TIGR04520">
    <property type="entry name" value="ECF_ATPase_1"/>
    <property type="match status" value="1"/>
</dbReference>
<comment type="caution">
    <text evidence="10">The sequence shown here is derived from an EMBL/GenBank/DDBJ whole genome shotgun (WGS) entry which is preliminary data.</text>
</comment>
<reference evidence="10 11" key="1">
    <citation type="submission" date="2018-03" db="EMBL/GenBank/DDBJ databases">
        <title>Bacillus urumqiensis sp. nov., a moderately haloalkaliphilic bacterium isolated from a salt lake.</title>
        <authorList>
            <person name="Zhao B."/>
            <person name="Liao Z."/>
        </authorList>
    </citation>
    <scope>NUCLEOTIDE SEQUENCE [LARGE SCALE GENOMIC DNA]</scope>
    <source>
        <strain evidence="10 11">BZ-SZ-XJ18</strain>
    </source>
</reference>
<dbReference type="GO" id="GO:0043190">
    <property type="term" value="C:ATP-binding cassette (ABC) transporter complex"/>
    <property type="evidence" value="ECO:0007669"/>
    <property type="project" value="TreeGrafter"/>
</dbReference>
<dbReference type="PANTHER" id="PTHR43553:SF24">
    <property type="entry name" value="ENERGY-COUPLING FACTOR TRANSPORTER ATP-BINDING PROTEIN ECFA1"/>
    <property type="match status" value="1"/>
</dbReference>
<dbReference type="EMBL" id="PVNS01000014">
    <property type="protein sequence ID" value="PRO64579.1"/>
    <property type="molecule type" value="Genomic_DNA"/>
</dbReference>
<name>A0A2P6ME68_ALKUR</name>
<accession>A0A2P6ME68</accession>
<dbReference type="NCBIfam" id="NF010167">
    <property type="entry name" value="PRK13648.1"/>
    <property type="match status" value="1"/>
</dbReference>
<evidence type="ECO:0000256" key="4">
    <source>
        <dbReference type="ARBA" id="ARBA00022475"/>
    </source>
</evidence>
<dbReference type="InterPro" id="IPR017871">
    <property type="entry name" value="ABC_transporter-like_CS"/>
</dbReference>
<keyword evidence="3" id="KW-0813">Transport</keyword>
<dbReference type="GO" id="GO:0005524">
    <property type="term" value="F:ATP binding"/>
    <property type="evidence" value="ECO:0007669"/>
    <property type="project" value="UniProtKB-KW"/>
</dbReference>
<keyword evidence="11" id="KW-1185">Reference proteome</keyword>
<dbReference type="Gene3D" id="3.40.50.300">
    <property type="entry name" value="P-loop containing nucleotide triphosphate hydrolases"/>
    <property type="match status" value="1"/>
</dbReference>
<dbReference type="Proteomes" id="UP000243650">
    <property type="component" value="Unassembled WGS sequence"/>
</dbReference>
<dbReference type="GO" id="GO:0015087">
    <property type="term" value="F:cobalt ion transmembrane transporter activity"/>
    <property type="evidence" value="ECO:0007669"/>
    <property type="project" value="UniProtKB-ARBA"/>
</dbReference>
<dbReference type="PROSITE" id="PS00211">
    <property type="entry name" value="ABC_TRANSPORTER_1"/>
    <property type="match status" value="1"/>
</dbReference>
<evidence type="ECO:0000256" key="7">
    <source>
        <dbReference type="ARBA" id="ARBA00022967"/>
    </source>
</evidence>
<dbReference type="OrthoDB" id="9784332at2"/>
<evidence type="ECO:0000313" key="10">
    <source>
        <dbReference type="EMBL" id="PRO64579.1"/>
    </source>
</evidence>
<evidence type="ECO:0000256" key="3">
    <source>
        <dbReference type="ARBA" id="ARBA00022448"/>
    </source>
</evidence>
<dbReference type="PANTHER" id="PTHR43553">
    <property type="entry name" value="HEAVY METAL TRANSPORTER"/>
    <property type="match status" value="1"/>
</dbReference>
<dbReference type="SUPFAM" id="SSF52540">
    <property type="entry name" value="P-loop containing nucleoside triphosphate hydrolases"/>
    <property type="match status" value="1"/>
</dbReference>
<feature type="domain" description="ABC transporter" evidence="9">
    <location>
        <begin position="4"/>
        <end position="239"/>
    </location>
</feature>
<dbReference type="Pfam" id="PF00005">
    <property type="entry name" value="ABC_tran"/>
    <property type="match status" value="1"/>
</dbReference>
<dbReference type="FunFam" id="3.40.50.300:FF:000224">
    <property type="entry name" value="Energy-coupling factor transporter ATP-binding protein EcfA"/>
    <property type="match status" value="1"/>
</dbReference>
<dbReference type="InterPro" id="IPR015856">
    <property type="entry name" value="ABC_transpr_CbiO/EcfA_su"/>
</dbReference>
<dbReference type="SMART" id="SM00382">
    <property type="entry name" value="AAA"/>
    <property type="match status" value="1"/>
</dbReference>